<reference evidence="1 2" key="1">
    <citation type="journal article" date="2019" name="Int. J. Syst. Evol. Microbiol.">
        <title>The Global Catalogue of Microorganisms (GCM) 10K type strain sequencing project: providing services to taxonomists for standard genome sequencing and annotation.</title>
        <authorList>
            <consortium name="The Broad Institute Genomics Platform"/>
            <consortium name="The Broad Institute Genome Sequencing Center for Infectious Disease"/>
            <person name="Wu L."/>
            <person name="Ma J."/>
        </authorList>
    </citation>
    <scope>NUCLEOTIDE SEQUENCE [LARGE SCALE GENOMIC DNA]</scope>
    <source>
        <strain evidence="1 2">JCM 10303</strain>
    </source>
</reference>
<dbReference type="Proteomes" id="UP001500729">
    <property type="component" value="Unassembled WGS sequence"/>
</dbReference>
<proteinExistence type="predicted"/>
<keyword evidence="2" id="KW-1185">Reference proteome</keyword>
<evidence type="ECO:0000313" key="1">
    <source>
        <dbReference type="EMBL" id="GAA0516986.1"/>
    </source>
</evidence>
<sequence length="210" mass="22700">MSRSETIARAFLRYLYEDSHFRPEVAGFLDGSGPQAGISHAEFAAIVESLREKELIATSGPDAEGLPLRAGLTGSGLICAGYHDGDVEAWARSREAPVGVLEQPEPSEPVIPSQAAPPTRADFAGLARVARVVLLTLPTVQARAGDGDLVEHTARQLWECARRPDPDARRVRLFARRLREELRTGPVADTLGIVLLDGLDEEMAQAGIDR</sequence>
<accession>A0ABN1CDH7</accession>
<organism evidence="1 2">
    <name type="scientific">Saccharopolyspora erythraea</name>
    <name type="common">Streptomyces erythraeus</name>
    <dbReference type="NCBI Taxonomy" id="1836"/>
    <lineage>
        <taxon>Bacteria</taxon>
        <taxon>Bacillati</taxon>
        <taxon>Actinomycetota</taxon>
        <taxon>Actinomycetes</taxon>
        <taxon>Pseudonocardiales</taxon>
        <taxon>Pseudonocardiaceae</taxon>
        <taxon>Saccharopolyspora</taxon>
    </lineage>
</organism>
<comment type="caution">
    <text evidence="1">The sequence shown here is derived from an EMBL/GenBank/DDBJ whole genome shotgun (WGS) entry which is preliminary data.</text>
</comment>
<gene>
    <name evidence="1" type="ORF">GCM10009533_15120</name>
</gene>
<dbReference type="EMBL" id="BAAAGS010000007">
    <property type="protein sequence ID" value="GAA0516986.1"/>
    <property type="molecule type" value="Genomic_DNA"/>
</dbReference>
<name>A0ABN1CDH7_SACER</name>
<dbReference type="RefSeq" id="WP_009942166.1">
    <property type="nucleotide sequence ID" value="NZ_BAAAGS010000007.1"/>
</dbReference>
<protein>
    <submittedName>
        <fullName evidence="1">Uncharacterized protein</fullName>
    </submittedName>
</protein>
<evidence type="ECO:0000313" key="2">
    <source>
        <dbReference type="Proteomes" id="UP001500729"/>
    </source>
</evidence>